<feature type="binding site" evidence="1">
    <location>
        <position position="299"/>
    </location>
    <ligand>
        <name>Mg(2+)</name>
        <dbReference type="ChEBI" id="CHEBI:18420"/>
        <label>1</label>
    </ligand>
</feature>
<evidence type="ECO:0000256" key="1">
    <source>
        <dbReference type="PIRSR" id="PIRSR605502-1"/>
    </source>
</evidence>
<dbReference type="STRING" id="91928.A0A0D2A868"/>
<evidence type="ECO:0000313" key="3">
    <source>
        <dbReference type="Proteomes" id="UP000053328"/>
    </source>
</evidence>
<dbReference type="VEuPathDB" id="FungiDB:PV08_01541"/>
<accession>A0A0D2A868</accession>
<reference evidence="2 3" key="1">
    <citation type="submission" date="2015-01" db="EMBL/GenBank/DDBJ databases">
        <title>The Genome Sequence of Exophiala spinifera CBS89968.</title>
        <authorList>
            <consortium name="The Broad Institute Genomics Platform"/>
            <person name="Cuomo C."/>
            <person name="de Hoog S."/>
            <person name="Gorbushina A."/>
            <person name="Stielow B."/>
            <person name="Teixiera M."/>
            <person name="Abouelleil A."/>
            <person name="Chapman S.B."/>
            <person name="Priest M."/>
            <person name="Young S.K."/>
            <person name="Wortman J."/>
            <person name="Nusbaum C."/>
            <person name="Birren B."/>
        </authorList>
    </citation>
    <scope>NUCLEOTIDE SEQUENCE [LARGE SCALE GENOMIC DNA]</scope>
    <source>
        <strain evidence="2 3">CBS 89968</strain>
    </source>
</reference>
<feature type="binding site" evidence="1">
    <location>
        <position position="67"/>
    </location>
    <ligand>
        <name>Mg(2+)</name>
        <dbReference type="ChEBI" id="CHEBI:18420"/>
        <label>1</label>
    </ligand>
</feature>
<dbReference type="Gene3D" id="2.60.120.560">
    <property type="entry name" value="Exo-inulinase, domain 1"/>
    <property type="match status" value="1"/>
</dbReference>
<gene>
    <name evidence="2" type="ORF">PV08_01541</name>
</gene>
<sequence length="680" mass="73986">MSEIPNTSIPADYLERVYAGVLGKIIGVYLGRPFEGWSHQRVLEQLGPINYYVHDKLDVPLVVTDDDVSGTFMFVRALEEHPDNGGADITAKDIGRTWLNNVIERRTIFWWGGNGISTEHTAYLNLKRGIPAPRSGSIQQNGKTVAEQIGAQIFIDGWALVAPGNPALAAKLARAAGEVSHDGESVHAATLWAAMEAEAFKSRDVTHLLETGLSFIPRDCLIARVIADVRHWAKSDEHDQHQQDWLRTRQRIEDRYGYDQFCGMCHVVPNHAVMIMTLLYARDFHEAMRMINTCGWDTDCNSGNVGCLFALMYGLEGFEGGPDWRGPVADRALVSSADAGYATNNAARIAYDIVNMGRKLAGVKPLENPQAQFHFSLPGSVQGFESDSGSNTKVEQGEKGLCIVVDGDTDVTTPTFRPADLAKMKTYEFVGSPLVFPGQKIRAVVEAADSAAAVQVQLKTDLSDGPVTRLAADGGQHVLEWEVPPTADGNPISRLGLRVSGQGRVYLRSLGWSGVPRMTLKHDVLGWVNGASTFHTGFGTGFYVAQDQGEGIVIYGNRDWTGYRVCVDRVQVNLGQAGLAIRVQGLRRWYALVLIKPGKVALVKAVDEKRIELATADFDWSLDGQYAVSLEAEGDSIKATIGHVNLEVKDGSYPYSGGGVGLIAMDGSMAASNMHVSPIS</sequence>
<evidence type="ECO:0008006" key="4">
    <source>
        <dbReference type="Google" id="ProtNLM"/>
    </source>
</evidence>
<dbReference type="HOGENOM" id="CLU_388180_0_0_1"/>
<comment type="cofactor">
    <cofactor evidence="1">
        <name>Mg(2+)</name>
        <dbReference type="ChEBI" id="CHEBI:18420"/>
    </cofactor>
    <text evidence="1">Binds 2 magnesium ions per subunit.</text>
</comment>
<dbReference type="RefSeq" id="XP_016241178.1">
    <property type="nucleotide sequence ID" value="XM_016375902.1"/>
</dbReference>
<keyword evidence="1" id="KW-0460">Magnesium</keyword>
<dbReference type="OrthoDB" id="44736at2759"/>
<dbReference type="SUPFAM" id="SSF101478">
    <property type="entry name" value="ADP-ribosylglycohydrolase"/>
    <property type="match status" value="1"/>
</dbReference>
<dbReference type="AlphaFoldDB" id="A0A0D2A868"/>
<dbReference type="EMBL" id="KN847492">
    <property type="protein sequence ID" value="KIW20962.1"/>
    <property type="molecule type" value="Genomic_DNA"/>
</dbReference>
<dbReference type="Pfam" id="PF03747">
    <property type="entry name" value="ADP_ribosyl_GH"/>
    <property type="match status" value="1"/>
</dbReference>
<protein>
    <recommendedName>
        <fullName evidence="4">ADP-ribosylglycohydrolase</fullName>
    </recommendedName>
</protein>
<keyword evidence="1" id="KW-0479">Metal-binding</keyword>
<feature type="binding site" evidence="1">
    <location>
        <position position="66"/>
    </location>
    <ligand>
        <name>Mg(2+)</name>
        <dbReference type="ChEBI" id="CHEBI:18420"/>
        <label>1</label>
    </ligand>
</feature>
<dbReference type="InterPro" id="IPR005502">
    <property type="entry name" value="Ribosyl_crysJ1"/>
</dbReference>
<dbReference type="Proteomes" id="UP000053328">
    <property type="component" value="Unassembled WGS sequence"/>
</dbReference>
<dbReference type="GeneID" id="27328624"/>
<name>A0A0D2A868_9EURO</name>
<organism evidence="2 3">
    <name type="scientific">Exophiala spinifera</name>
    <dbReference type="NCBI Taxonomy" id="91928"/>
    <lineage>
        <taxon>Eukaryota</taxon>
        <taxon>Fungi</taxon>
        <taxon>Dikarya</taxon>
        <taxon>Ascomycota</taxon>
        <taxon>Pezizomycotina</taxon>
        <taxon>Eurotiomycetes</taxon>
        <taxon>Chaetothyriomycetidae</taxon>
        <taxon>Chaetothyriales</taxon>
        <taxon>Herpotrichiellaceae</taxon>
        <taxon>Exophiala</taxon>
    </lineage>
</organism>
<dbReference type="Gene3D" id="1.10.4080.10">
    <property type="entry name" value="ADP-ribosylation/Crystallin J1"/>
    <property type="match status" value="1"/>
</dbReference>
<dbReference type="GO" id="GO:0046872">
    <property type="term" value="F:metal ion binding"/>
    <property type="evidence" value="ECO:0007669"/>
    <property type="project" value="UniProtKB-KW"/>
</dbReference>
<feature type="binding site" evidence="1">
    <location>
        <position position="297"/>
    </location>
    <ligand>
        <name>Mg(2+)</name>
        <dbReference type="ChEBI" id="CHEBI:18420"/>
        <label>1</label>
    </ligand>
</feature>
<keyword evidence="3" id="KW-1185">Reference proteome</keyword>
<evidence type="ECO:0000313" key="2">
    <source>
        <dbReference type="EMBL" id="KIW20962.1"/>
    </source>
</evidence>
<dbReference type="InterPro" id="IPR036705">
    <property type="entry name" value="Ribosyl_crysJ1_sf"/>
</dbReference>
<proteinExistence type="predicted"/>